<sequence>MYAAFDPSFKSRATPADIELNSIDSARATVLRIIGADILAAKPKVIAAPRGSKRKAAHLSSDMIRIEGRDDDLKLVHSL</sequence>
<dbReference type="AlphaFoldDB" id="A0A975K7Q0"/>
<protein>
    <submittedName>
        <fullName evidence="1">Uncharacterized protein</fullName>
    </submittedName>
</protein>
<organism evidence="1 2">
    <name type="scientific">Sphingobium phenoxybenzoativorans</name>
    <dbReference type="NCBI Taxonomy" id="1592790"/>
    <lineage>
        <taxon>Bacteria</taxon>
        <taxon>Pseudomonadati</taxon>
        <taxon>Pseudomonadota</taxon>
        <taxon>Alphaproteobacteria</taxon>
        <taxon>Sphingomonadales</taxon>
        <taxon>Sphingomonadaceae</taxon>
        <taxon>Sphingobium</taxon>
    </lineage>
</organism>
<dbReference type="EMBL" id="CP073910">
    <property type="protein sequence ID" value="QUT05613.1"/>
    <property type="molecule type" value="Genomic_DNA"/>
</dbReference>
<proteinExistence type="predicted"/>
<reference evidence="1" key="1">
    <citation type="submission" date="2021-04" db="EMBL/GenBank/DDBJ databases">
        <title>Isolation of p-tert-butylphenol degrading bacteria Sphingobium phenoxybenzoativorans Tas13 from active sludge.</title>
        <authorList>
            <person name="Li Y."/>
        </authorList>
    </citation>
    <scope>NUCLEOTIDE SEQUENCE</scope>
    <source>
        <strain evidence="1">Tas13</strain>
    </source>
</reference>
<evidence type="ECO:0000313" key="2">
    <source>
        <dbReference type="Proteomes" id="UP000681425"/>
    </source>
</evidence>
<gene>
    <name evidence="1" type="ORF">KFK14_22085</name>
</gene>
<name>A0A975K7Q0_9SPHN</name>
<dbReference type="KEGG" id="spph:KFK14_22085"/>
<accession>A0A975K7Q0</accession>
<keyword evidence="2" id="KW-1185">Reference proteome</keyword>
<dbReference type="Proteomes" id="UP000681425">
    <property type="component" value="Chromosome"/>
</dbReference>
<dbReference type="RefSeq" id="WP_212609143.1">
    <property type="nucleotide sequence ID" value="NZ_CP073910.1"/>
</dbReference>
<evidence type="ECO:0000313" key="1">
    <source>
        <dbReference type="EMBL" id="QUT05613.1"/>
    </source>
</evidence>